<dbReference type="Proteomes" id="UP001432995">
    <property type="component" value="Unassembled WGS sequence"/>
</dbReference>
<feature type="region of interest" description="Disordered" evidence="1">
    <location>
        <begin position="115"/>
        <end position="136"/>
    </location>
</feature>
<dbReference type="EMBL" id="JAUSWL010000013">
    <property type="protein sequence ID" value="MDQ0546352.1"/>
    <property type="molecule type" value="Genomic_DNA"/>
</dbReference>
<evidence type="ECO:0000313" key="2">
    <source>
        <dbReference type="EMBL" id="MDQ0546352.1"/>
    </source>
</evidence>
<gene>
    <name evidence="3" type="ORF">ABS770_15875</name>
    <name evidence="2" type="ORF">QO001_005303</name>
</gene>
<accession>A0AAJ1TSH1</accession>
<reference evidence="3" key="2">
    <citation type="submission" date="2024-06" db="EMBL/GenBank/DDBJ databases">
        <authorList>
            <person name="Campbell A.G."/>
        </authorList>
    </citation>
    <scope>NUCLEOTIDE SEQUENCE</scope>
    <source>
        <strain evidence="3">EM17</strain>
    </source>
</reference>
<feature type="compositionally biased region" description="Basic and acidic residues" evidence="1">
    <location>
        <begin position="123"/>
        <end position="136"/>
    </location>
</feature>
<dbReference type="Proteomes" id="UP001223420">
    <property type="component" value="Unassembled WGS sequence"/>
</dbReference>
<dbReference type="AlphaFoldDB" id="A0AAJ1TSH1"/>
<reference evidence="2" key="1">
    <citation type="submission" date="2023-07" db="EMBL/GenBank/DDBJ databases">
        <title>Genomic Encyclopedia of Type Strains, Phase IV (KMG-IV): sequencing the most valuable type-strain genomes for metagenomic binning, comparative biology and taxonomic classification.</title>
        <authorList>
            <person name="Goeker M."/>
        </authorList>
    </citation>
    <scope>NUCLEOTIDE SEQUENCE</scope>
    <source>
        <strain evidence="2">DSM 19569</strain>
    </source>
</reference>
<protein>
    <submittedName>
        <fullName evidence="2">Uncharacterized protein</fullName>
    </submittedName>
</protein>
<evidence type="ECO:0000313" key="5">
    <source>
        <dbReference type="Proteomes" id="UP001432995"/>
    </source>
</evidence>
<comment type="caution">
    <text evidence="2">The sequence shown here is derived from an EMBL/GenBank/DDBJ whole genome shotgun (WGS) entry which is preliminary data.</text>
</comment>
<name>A0AAJ1TSH1_9HYPH</name>
<keyword evidence="5" id="KW-1185">Reference proteome</keyword>
<evidence type="ECO:0000313" key="4">
    <source>
        <dbReference type="Proteomes" id="UP001223420"/>
    </source>
</evidence>
<sequence length="136" mass="14823">MDAELADHVRAAAAAARRHALAFRAPVDKDALPWSVIEAFDARVRGHVERDRRIEEERDRVLIAAVNLAETPVEEGEDAIAAARAHLVDAIDYLEQAVLRFGLVNRQGAKLGHGAYGQPVGARDWRGPQEAAKKGS</sequence>
<organism evidence="2 4">
    <name type="scientific">Methylobacterium brachiatum</name>
    <dbReference type="NCBI Taxonomy" id="269660"/>
    <lineage>
        <taxon>Bacteria</taxon>
        <taxon>Pseudomonadati</taxon>
        <taxon>Pseudomonadota</taxon>
        <taxon>Alphaproteobacteria</taxon>
        <taxon>Hyphomicrobiales</taxon>
        <taxon>Methylobacteriaceae</taxon>
        <taxon>Methylobacterium</taxon>
    </lineage>
</organism>
<proteinExistence type="predicted"/>
<dbReference type="EMBL" id="JBELQD010000016">
    <property type="protein sequence ID" value="MER2289747.1"/>
    <property type="molecule type" value="Genomic_DNA"/>
</dbReference>
<dbReference type="RefSeq" id="WP_050733977.1">
    <property type="nucleotide sequence ID" value="NZ_FOQW01000016.1"/>
</dbReference>
<evidence type="ECO:0000256" key="1">
    <source>
        <dbReference type="SAM" id="MobiDB-lite"/>
    </source>
</evidence>
<dbReference type="GeneID" id="90834169"/>
<evidence type="ECO:0000313" key="3">
    <source>
        <dbReference type="EMBL" id="MER2289747.1"/>
    </source>
</evidence>